<dbReference type="CDD" id="cd00009">
    <property type="entry name" value="AAA"/>
    <property type="match status" value="1"/>
</dbReference>
<dbReference type="InterPro" id="IPR027417">
    <property type="entry name" value="P-loop_NTPase"/>
</dbReference>
<dbReference type="Gene3D" id="3.40.50.300">
    <property type="entry name" value="P-loop containing nucleotide triphosphate hydrolases"/>
    <property type="match status" value="1"/>
</dbReference>
<dbReference type="Gene3D" id="3.40.50.510">
    <property type="entry name" value="Phosphotransferase system, mannose-type IIA component"/>
    <property type="match status" value="1"/>
</dbReference>
<dbReference type="PROSITE" id="PS51372">
    <property type="entry name" value="PRD_2"/>
    <property type="match status" value="2"/>
</dbReference>
<dbReference type="Pfam" id="PF03610">
    <property type="entry name" value="EIIA-man"/>
    <property type="match status" value="1"/>
</dbReference>
<dbReference type="SMART" id="SM00382">
    <property type="entry name" value="AAA"/>
    <property type="match status" value="1"/>
</dbReference>
<dbReference type="InterPro" id="IPR036634">
    <property type="entry name" value="PRD_sf"/>
</dbReference>
<dbReference type="InterPro" id="IPR004701">
    <property type="entry name" value="PTS_EIIA_man-typ"/>
</dbReference>
<name>A0A940SUQ0_9ENTE</name>
<evidence type="ECO:0000259" key="8">
    <source>
        <dbReference type="PROSITE" id="PS51372"/>
    </source>
</evidence>
<dbReference type="PANTHER" id="PTHR32071:SF38">
    <property type="entry name" value="PSP OPERON TRANSCRIPTIONAL ACTIVATOR"/>
    <property type="match status" value="1"/>
</dbReference>
<organism evidence="9 10">
    <name type="scientific">Vagococcus allomyrinae</name>
    <dbReference type="NCBI Taxonomy" id="2794353"/>
    <lineage>
        <taxon>Bacteria</taxon>
        <taxon>Bacillati</taxon>
        <taxon>Bacillota</taxon>
        <taxon>Bacilli</taxon>
        <taxon>Lactobacillales</taxon>
        <taxon>Enterococcaceae</taxon>
        <taxon>Vagococcus</taxon>
    </lineage>
</organism>
<keyword evidence="2" id="KW-0547">Nucleotide-binding</keyword>
<evidence type="ECO:0000256" key="1">
    <source>
        <dbReference type="ARBA" id="ARBA00022679"/>
    </source>
</evidence>
<dbReference type="InterPro" id="IPR011608">
    <property type="entry name" value="PRD"/>
</dbReference>
<dbReference type="RefSeq" id="WP_209524467.1">
    <property type="nucleotide sequence ID" value="NZ_JAEEGA010000001.1"/>
</dbReference>
<keyword evidence="1" id="KW-0808">Transferase</keyword>
<evidence type="ECO:0000313" key="10">
    <source>
        <dbReference type="Proteomes" id="UP000674938"/>
    </source>
</evidence>
<dbReference type="PROSITE" id="PS51096">
    <property type="entry name" value="PTS_EIIA_TYPE_4"/>
    <property type="match status" value="1"/>
</dbReference>
<feature type="domain" description="PRD" evidence="8">
    <location>
        <begin position="490"/>
        <end position="594"/>
    </location>
</feature>
<dbReference type="AlphaFoldDB" id="A0A940SUQ0"/>
<dbReference type="SUPFAM" id="SSF46785">
    <property type="entry name" value="Winged helix' DNA-binding domain"/>
    <property type="match status" value="1"/>
</dbReference>
<feature type="domain" description="PRD" evidence="8">
    <location>
        <begin position="751"/>
        <end position="856"/>
    </location>
</feature>
<proteinExistence type="predicted"/>
<evidence type="ECO:0000313" key="9">
    <source>
        <dbReference type="EMBL" id="MBP1039568.1"/>
    </source>
</evidence>
<evidence type="ECO:0000259" key="7">
    <source>
        <dbReference type="PROSITE" id="PS51096"/>
    </source>
</evidence>
<keyword evidence="5" id="KW-0238">DNA-binding</keyword>
<evidence type="ECO:0000256" key="5">
    <source>
        <dbReference type="ARBA" id="ARBA00023125"/>
    </source>
</evidence>
<keyword evidence="4" id="KW-0067">ATP-binding</keyword>
<dbReference type="Pfam" id="PF00158">
    <property type="entry name" value="Sigma54_activat"/>
    <property type="match status" value="1"/>
</dbReference>
<dbReference type="SUPFAM" id="SSF63520">
    <property type="entry name" value="PTS-regulatory domain, PRD"/>
    <property type="match status" value="2"/>
</dbReference>
<dbReference type="InterPro" id="IPR036662">
    <property type="entry name" value="PTS_EIIA_man-typ_sf"/>
</dbReference>
<accession>A0A940SUQ0</accession>
<dbReference type="InterPro" id="IPR036390">
    <property type="entry name" value="WH_DNA-bd_sf"/>
</dbReference>
<dbReference type="SUPFAM" id="SSF53062">
    <property type="entry name" value="PTS system fructose IIA component-like"/>
    <property type="match status" value="1"/>
</dbReference>
<dbReference type="PROSITE" id="PS50045">
    <property type="entry name" value="SIGMA54_INTERACT_4"/>
    <property type="match status" value="1"/>
</dbReference>
<evidence type="ECO:0000256" key="4">
    <source>
        <dbReference type="ARBA" id="ARBA00022840"/>
    </source>
</evidence>
<reference evidence="9" key="1">
    <citation type="submission" date="2020-12" db="EMBL/GenBank/DDBJ databases">
        <title>Vagococcus allomyrinae sp. nov. and Enterococcus lavae sp. nov., isolated from the larvae of Allomyrina dichotoma.</title>
        <authorList>
            <person name="Lee S.D."/>
        </authorList>
    </citation>
    <scope>NUCLEOTIDE SEQUENCE</scope>
    <source>
        <strain evidence="9">BWB3-3</strain>
    </source>
</reference>
<evidence type="ECO:0000259" key="6">
    <source>
        <dbReference type="PROSITE" id="PS50045"/>
    </source>
</evidence>
<dbReference type="Proteomes" id="UP000674938">
    <property type="component" value="Unassembled WGS sequence"/>
</dbReference>
<dbReference type="PANTHER" id="PTHR32071">
    <property type="entry name" value="TRANSCRIPTIONAL REGULATORY PROTEIN"/>
    <property type="match status" value="1"/>
</dbReference>
<sequence length="863" mass="98108">MSITRKKYIFHKLYTLSETVVKLNIDEPIGWTAKELADVTGYSRSNVSRELNVLHKEAQIIKIGGRPVRFICRANEYLAPIGTVLFFDNQNQFKSLFSLTPPATIDLASSQELENQSLTQISDSFASLIGFDKSMKNQVKQAIAAILYPPKGLDTLLIGETGVGKTTFANTMYQFAVESEKLKSDAPYIIFNCADYAGNPQLLLSHLFGHVRGAFTGADTDRKGLVAQANNGILFLDEVHRLPPEGQEMLFSLIDRGEYRRLGESNMIHYANVLIISATTEQVDVSILQTFLRRIPNLIAIPPLRERTLEERMELIMLNFKQEAKKINHPIKVSNEVMKYFLVYECKHNIGQLCNDIQLICASAFVEMLTKKTEEVNVKLSQLPSQYVEYFDIFDEKRDILSHEFYWSNKRGFTFHPTDSSKQVKNFFVDKTLEENLYATIEATSKQYFQQGLELDEVTHLVDKELVNYFSQKSQHNLPELPSEEPIYKLVSKEDYSLINSILLSVLSEYGITVQENTIIGIILHLVALIERIYDNQPRKPKSELVVNNDAVYYTMAKQIILLIEESKAIQIPAYEIGFIAVFLESLTLKSNDQRVGILVITHGQVAEELAKVANILLKVEQAHYLCLPLDEKVSIVLAAAKELVKEIDQGKGVLLLVDMGSLTTFGEIIAQETGVAVKSINMVSTLTVLEATRLSLMASTTLESLVESLENISDYPIPSRQLETSFSTQTHNYIDNPKLVTLIQNVLTFIDSRKAIETLTETFHQIIEQLTIENTNALYIKYIFHTTCMLERVIQNETYSYKDLKTRLYDYQSIHQTVVNNFQYIDNVWGIEIPESELAYVTEIFIFSEKNIFEKIVNGSTH</sequence>
<evidence type="ECO:0000256" key="2">
    <source>
        <dbReference type="ARBA" id="ARBA00022741"/>
    </source>
</evidence>
<dbReference type="EMBL" id="JAEEGA010000001">
    <property type="protein sequence ID" value="MBP1039568.1"/>
    <property type="molecule type" value="Genomic_DNA"/>
</dbReference>
<dbReference type="GO" id="GO:0005524">
    <property type="term" value="F:ATP binding"/>
    <property type="evidence" value="ECO:0007669"/>
    <property type="project" value="UniProtKB-KW"/>
</dbReference>
<keyword evidence="3" id="KW-0418">Kinase</keyword>
<dbReference type="GO" id="GO:0016301">
    <property type="term" value="F:kinase activity"/>
    <property type="evidence" value="ECO:0007669"/>
    <property type="project" value="UniProtKB-KW"/>
</dbReference>
<dbReference type="Pfam" id="PF00874">
    <property type="entry name" value="PRD"/>
    <property type="match status" value="2"/>
</dbReference>
<dbReference type="GO" id="GO:0009401">
    <property type="term" value="P:phosphoenolpyruvate-dependent sugar phosphotransferase system"/>
    <property type="evidence" value="ECO:0007669"/>
    <property type="project" value="InterPro"/>
</dbReference>
<gene>
    <name evidence="9" type="ORF">I6N95_00970</name>
</gene>
<dbReference type="SUPFAM" id="SSF52540">
    <property type="entry name" value="P-loop containing nucleoside triphosphate hydrolases"/>
    <property type="match status" value="1"/>
</dbReference>
<keyword evidence="10" id="KW-1185">Reference proteome</keyword>
<dbReference type="InterPro" id="IPR033887">
    <property type="entry name" value="PTS_IIA_man"/>
</dbReference>
<comment type="caution">
    <text evidence="9">The sequence shown here is derived from an EMBL/GenBank/DDBJ whole genome shotgun (WGS) entry which is preliminary data.</text>
</comment>
<dbReference type="GO" id="GO:0006355">
    <property type="term" value="P:regulation of DNA-templated transcription"/>
    <property type="evidence" value="ECO:0007669"/>
    <property type="project" value="InterPro"/>
</dbReference>
<dbReference type="InterPro" id="IPR025943">
    <property type="entry name" value="Sigma_54_int_dom_ATP-bd_2"/>
</dbReference>
<dbReference type="PROSITE" id="PS00676">
    <property type="entry name" value="SIGMA54_INTERACT_2"/>
    <property type="match status" value="1"/>
</dbReference>
<feature type="domain" description="PTS EIIA type-4" evidence="7">
    <location>
        <begin position="595"/>
        <end position="718"/>
    </location>
</feature>
<dbReference type="InterPro" id="IPR003593">
    <property type="entry name" value="AAA+_ATPase"/>
</dbReference>
<protein>
    <submittedName>
        <fullName evidence="9">Sigma 54-interacting transcriptional regulator</fullName>
    </submittedName>
</protein>
<dbReference type="InterPro" id="IPR002078">
    <property type="entry name" value="Sigma_54_int"/>
</dbReference>
<feature type="domain" description="Sigma-54 factor interaction" evidence="6">
    <location>
        <begin position="128"/>
        <end position="362"/>
    </location>
</feature>
<dbReference type="Gene3D" id="1.10.1790.10">
    <property type="entry name" value="PRD domain"/>
    <property type="match status" value="2"/>
</dbReference>
<dbReference type="GO" id="GO:0016020">
    <property type="term" value="C:membrane"/>
    <property type="evidence" value="ECO:0007669"/>
    <property type="project" value="InterPro"/>
</dbReference>
<evidence type="ECO:0000256" key="3">
    <source>
        <dbReference type="ARBA" id="ARBA00022777"/>
    </source>
</evidence>
<dbReference type="GO" id="GO:0003677">
    <property type="term" value="F:DNA binding"/>
    <property type="evidence" value="ECO:0007669"/>
    <property type="project" value="UniProtKB-KW"/>
</dbReference>
<dbReference type="CDD" id="cd00006">
    <property type="entry name" value="PTS_IIA_man"/>
    <property type="match status" value="1"/>
</dbReference>